<reference evidence="1 2" key="1">
    <citation type="journal article" date="2015" name="Nature">
        <title>rRNA introns, odd ribosomes, and small enigmatic genomes across a large radiation of phyla.</title>
        <authorList>
            <person name="Brown C.T."/>
            <person name="Hug L.A."/>
            <person name="Thomas B.C."/>
            <person name="Sharon I."/>
            <person name="Castelle C.J."/>
            <person name="Singh A."/>
            <person name="Wilkins M.J."/>
            <person name="Williams K.H."/>
            <person name="Banfield J.F."/>
        </authorList>
    </citation>
    <scope>NUCLEOTIDE SEQUENCE [LARGE SCALE GENOMIC DNA]</scope>
</reference>
<sequence length="178" mass="20924">MARNTETIDYTNDYYRGFAGFYFRKILETIIEFGNLRNESEIILDFGCGIGHLKKTLNKNNIINYDIEPSLTEISDYKTIKPKKIVLSGVLEHLYLNEIENLLKEFIKINNSVELLVYLPTENFVSKIAMLLAGQKNAHDDHVSNYREINKLLKNQFILKKRKYIFARMAQISYYARR</sequence>
<gene>
    <name evidence="1" type="ORF">US91_C0006G0072</name>
</gene>
<dbReference type="InterPro" id="IPR029063">
    <property type="entry name" value="SAM-dependent_MTases_sf"/>
</dbReference>
<protein>
    <submittedName>
        <fullName evidence="1">Uncharacterized protein</fullName>
    </submittedName>
</protein>
<dbReference type="Proteomes" id="UP000034022">
    <property type="component" value="Unassembled WGS sequence"/>
</dbReference>
<name>A0A0G0JRQ9_9BACT</name>
<comment type="caution">
    <text evidence="1">The sequence shown here is derived from an EMBL/GenBank/DDBJ whole genome shotgun (WGS) entry which is preliminary data.</text>
</comment>
<accession>A0A0G0JRQ9</accession>
<dbReference type="AlphaFoldDB" id="A0A0G0JRQ9"/>
<dbReference type="SUPFAM" id="SSF53335">
    <property type="entry name" value="S-adenosyl-L-methionine-dependent methyltransferases"/>
    <property type="match status" value="1"/>
</dbReference>
<evidence type="ECO:0000313" key="2">
    <source>
        <dbReference type="Proteomes" id="UP000034022"/>
    </source>
</evidence>
<organism evidence="1 2">
    <name type="scientific">Candidatus Falkowbacteria bacterium GW2011_GWE1_38_31</name>
    <dbReference type="NCBI Taxonomy" id="1618638"/>
    <lineage>
        <taxon>Bacteria</taxon>
        <taxon>Candidatus Falkowiibacteriota</taxon>
    </lineage>
</organism>
<dbReference type="EMBL" id="LBUU01000006">
    <property type="protein sequence ID" value="KKQ70233.1"/>
    <property type="molecule type" value="Genomic_DNA"/>
</dbReference>
<evidence type="ECO:0000313" key="1">
    <source>
        <dbReference type="EMBL" id="KKQ70233.1"/>
    </source>
</evidence>
<proteinExistence type="predicted"/>